<proteinExistence type="predicted"/>
<name>A0ABX7BXN1_9HYPH</name>
<reference evidence="1 2" key="1">
    <citation type="submission" date="2021-01" db="EMBL/GenBank/DDBJ databases">
        <title>Genome seq and assembly of Devosia sp. G19.</title>
        <authorList>
            <person name="Chhetri G."/>
        </authorList>
    </citation>
    <scope>NUCLEOTIDE SEQUENCE [LARGE SCALE GENOMIC DNA]</scope>
    <source>
        <strain evidence="1 2">G19</strain>
    </source>
</reference>
<accession>A0ABX7BXN1</accession>
<evidence type="ECO:0000313" key="1">
    <source>
        <dbReference type="EMBL" id="QQR36710.1"/>
    </source>
</evidence>
<gene>
    <name evidence="1" type="ORF">JI749_03495</name>
</gene>
<dbReference type="Proteomes" id="UP000595460">
    <property type="component" value="Chromosome"/>
</dbReference>
<evidence type="ECO:0000313" key="2">
    <source>
        <dbReference type="Proteomes" id="UP000595460"/>
    </source>
</evidence>
<sequence>MTQMIDQSPASRSLLDMVERASLFALLQQALDHQKRPQELPSRLYADLGLAPSQQPNFLPHGR</sequence>
<keyword evidence="2" id="KW-1185">Reference proteome</keyword>
<protein>
    <submittedName>
        <fullName evidence="1">Uncharacterized protein</fullName>
    </submittedName>
</protein>
<organism evidence="1 2">
    <name type="scientific">Devosia oryziradicis</name>
    <dbReference type="NCBI Taxonomy" id="2801335"/>
    <lineage>
        <taxon>Bacteria</taxon>
        <taxon>Pseudomonadati</taxon>
        <taxon>Pseudomonadota</taxon>
        <taxon>Alphaproteobacteria</taxon>
        <taxon>Hyphomicrobiales</taxon>
        <taxon>Devosiaceae</taxon>
        <taxon>Devosia</taxon>
    </lineage>
</organism>
<dbReference type="RefSeq" id="WP_201659084.1">
    <property type="nucleotide sequence ID" value="NZ_CP068047.1"/>
</dbReference>
<dbReference type="EMBL" id="CP068047">
    <property type="protein sequence ID" value="QQR36710.1"/>
    <property type="molecule type" value="Genomic_DNA"/>
</dbReference>